<dbReference type="Pfam" id="PF13527">
    <property type="entry name" value="Acetyltransf_9"/>
    <property type="match status" value="1"/>
</dbReference>
<keyword evidence="4" id="KW-1185">Reference proteome</keyword>
<organism evidence="2 5">
    <name type="scientific">Cuniculiplasma divulgatum</name>
    <dbReference type="NCBI Taxonomy" id="1673428"/>
    <lineage>
        <taxon>Archaea</taxon>
        <taxon>Methanobacteriati</taxon>
        <taxon>Thermoplasmatota</taxon>
        <taxon>Thermoplasmata</taxon>
        <taxon>Thermoplasmatales</taxon>
        <taxon>Cuniculiplasmataceae</taxon>
        <taxon>Cuniculiplasma</taxon>
    </lineage>
</organism>
<evidence type="ECO:0000313" key="3">
    <source>
        <dbReference type="EMBL" id="SJK85450.1"/>
    </source>
</evidence>
<evidence type="ECO:0000313" key="2">
    <source>
        <dbReference type="EMBL" id="SIM81069.1"/>
    </source>
</evidence>
<dbReference type="STRING" id="1673428.CPM_1664"/>
<dbReference type="AlphaFoldDB" id="A0A1N5W7V6"/>
<dbReference type="RefSeq" id="WP_077076608.1">
    <property type="nucleotide sequence ID" value="NZ_LT671858.1"/>
</dbReference>
<reference evidence="3" key="2">
    <citation type="submission" date="2016-06" db="EMBL/GenBank/DDBJ databases">
        <authorList>
            <person name="Olsen C.W."/>
            <person name="Carey S."/>
            <person name="Hinshaw L."/>
            <person name="Karasin A.I."/>
        </authorList>
    </citation>
    <scope>NUCLEOTIDE SEQUENCE [LARGE SCALE GENOMIC DNA]</scope>
    <source>
        <strain evidence="3">PM4</strain>
    </source>
</reference>
<dbReference type="InterPro" id="IPR016181">
    <property type="entry name" value="Acyl_CoA_acyltransferase"/>
</dbReference>
<dbReference type="EMBL" id="LT671858">
    <property type="protein sequence ID" value="SIM81069.1"/>
    <property type="molecule type" value="Genomic_DNA"/>
</dbReference>
<protein>
    <submittedName>
        <fullName evidence="2">GNAT family N-acetyltransferase</fullName>
    </submittedName>
</protein>
<dbReference type="GO" id="GO:0016747">
    <property type="term" value="F:acyltransferase activity, transferring groups other than amino-acyl groups"/>
    <property type="evidence" value="ECO:0007669"/>
    <property type="project" value="InterPro"/>
</dbReference>
<keyword evidence="2" id="KW-0808">Transferase</keyword>
<evidence type="ECO:0000313" key="4">
    <source>
        <dbReference type="Proteomes" id="UP000187822"/>
    </source>
</evidence>
<dbReference type="InterPro" id="IPR000182">
    <property type="entry name" value="GNAT_dom"/>
</dbReference>
<dbReference type="SUPFAM" id="SSF55729">
    <property type="entry name" value="Acyl-CoA N-acyltransferases (Nat)"/>
    <property type="match status" value="1"/>
</dbReference>
<proteinExistence type="predicted"/>
<evidence type="ECO:0000313" key="5">
    <source>
        <dbReference type="Proteomes" id="UP000195607"/>
    </source>
</evidence>
<feature type="domain" description="N-acetyltransferase" evidence="1">
    <location>
        <begin position="3"/>
        <end position="151"/>
    </location>
</feature>
<gene>
    <name evidence="3" type="ORF">CPM_1664</name>
    <name evidence="2" type="ORF">CSP5_1693</name>
</gene>
<name>A0A1N5W7V6_9ARCH</name>
<dbReference type="Proteomes" id="UP000187822">
    <property type="component" value="Chromosome I"/>
</dbReference>
<sequence length="369" mass="42450">MYSEVKRGSVENRQLLIDSLDSVFRPGNVQGSSMALEFPHLFSDDNIENTFYIDDGKIPVSQASVLLSKTCINGAILDVASLGSVSTMKDHRHKGLSTKIINRMIEVYRNSEIDLLLVSGEIELYTKLGCVKTGSDYSAVIEKIGKNEDIEQNGKYFVKLSSPEERIANAVEYHRIHIKEKFRYMRTSKEFSILLNALWFKRNGFRMDLFEIRNENETILAYVVAFKKIGDSKLKIMEYAGSRKAIASCLLDIMAKMECSEIRFRVNEEDFNFIEELSRLNVKLVQENSQGTLKILNSQSIFRKLRPLIIERIGEYFEFREIGNEKWLFISGSLKKEINGYDDLTHFIFDKKEGSLGIPLMFTDDLNYI</sequence>
<dbReference type="KEGG" id="cdiv:CPM_1664"/>
<dbReference type="PROSITE" id="PS51186">
    <property type="entry name" value="GNAT"/>
    <property type="match status" value="1"/>
</dbReference>
<dbReference type="GeneID" id="41588935"/>
<evidence type="ECO:0000259" key="1">
    <source>
        <dbReference type="PROSITE" id="PS51186"/>
    </source>
</evidence>
<reference evidence="2 5" key="1">
    <citation type="submission" date="2016-04" db="EMBL/GenBank/DDBJ databases">
        <authorList>
            <person name="Evans L.H."/>
            <person name="Alamgir A."/>
            <person name="Owens N."/>
            <person name="Weber N.D."/>
            <person name="Virtaneva K."/>
            <person name="Barbian K."/>
            <person name="Babar A."/>
            <person name="Rosenke K."/>
        </authorList>
    </citation>
    <scope>NUCLEOTIDE SEQUENCE [LARGE SCALE GENOMIC DNA]</scope>
    <source>
        <strain evidence="2">S5</strain>
        <strain evidence="5">S5(T) (JCM 30642 \VKM B-2941)</strain>
    </source>
</reference>
<dbReference type="EMBL" id="LT719092">
    <property type="protein sequence ID" value="SJK85450.1"/>
    <property type="molecule type" value="Genomic_DNA"/>
</dbReference>
<accession>A0A1N5W7V6</accession>
<reference evidence="4" key="3">
    <citation type="submission" date="2016-06" db="EMBL/GenBank/DDBJ databases">
        <authorList>
            <person name="Toshchakov V.S."/>
        </authorList>
    </citation>
    <scope>NUCLEOTIDE SEQUENCE [LARGE SCALE GENOMIC DNA]</scope>
    <source>
        <strain>PM4 (JCM 30641</strain>
        <strain evidence="4">\VKM B-2940)</strain>
    </source>
</reference>
<dbReference type="Proteomes" id="UP000195607">
    <property type="component" value="Chromosome I"/>
</dbReference>
<dbReference type="Gene3D" id="3.40.630.30">
    <property type="match status" value="1"/>
</dbReference>